<proteinExistence type="predicted"/>
<name>A0A381TXJ9_9ZZZZ</name>
<dbReference type="SUPFAM" id="SSF55729">
    <property type="entry name" value="Acyl-CoA N-acyltransferases (Nat)"/>
    <property type="match status" value="1"/>
</dbReference>
<evidence type="ECO:0008006" key="2">
    <source>
        <dbReference type="Google" id="ProtNLM"/>
    </source>
</evidence>
<organism evidence="1">
    <name type="scientific">marine metagenome</name>
    <dbReference type="NCBI Taxonomy" id="408172"/>
    <lineage>
        <taxon>unclassified sequences</taxon>
        <taxon>metagenomes</taxon>
        <taxon>ecological metagenomes</taxon>
    </lineage>
</organism>
<evidence type="ECO:0000313" key="1">
    <source>
        <dbReference type="EMBL" id="SVA20208.1"/>
    </source>
</evidence>
<reference evidence="1" key="1">
    <citation type="submission" date="2018-05" db="EMBL/GenBank/DDBJ databases">
        <authorList>
            <person name="Lanie J.A."/>
            <person name="Ng W.-L."/>
            <person name="Kazmierczak K.M."/>
            <person name="Andrzejewski T.M."/>
            <person name="Davidsen T.M."/>
            <person name="Wayne K.J."/>
            <person name="Tettelin H."/>
            <person name="Glass J.I."/>
            <person name="Rusch D."/>
            <person name="Podicherti R."/>
            <person name="Tsui H.-C.T."/>
            <person name="Winkler M.E."/>
        </authorList>
    </citation>
    <scope>NUCLEOTIDE SEQUENCE</scope>
</reference>
<dbReference type="InterPro" id="IPR016181">
    <property type="entry name" value="Acyl_CoA_acyltransferase"/>
</dbReference>
<accession>A0A381TXJ9</accession>
<dbReference type="Gene3D" id="3.40.630.30">
    <property type="match status" value="1"/>
</dbReference>
<gene>
    <name evidence="1" type="ORF">METZ01_LOCUS73062</name>
</gene>
<dbReference type="AlphaFoldDB" id="A0A381TXJ9"/>
<dbReference type="EMBL" id="UINC01005266">
    <property type="protein sequence ID" value="SVA20208.1"/>
    <property type="molecule type" value="Genomic_DNA"/>
</dbReference>
<protein>
    <recommendedName>
        <fullName evidence="2">N-acetyltransferase domain-containing protein</fullName>
    </recommendedName>
</protein>
<sequence length="192" mass="22499">MQTQILKPAAYLLLIFYLLSGGISPLKAASKYPFISENFDVPEMLETNNYRLRMLTINDVIKDYEAVMSSVDHLSRVWPDSGWPKGLTLERNLIDLGWHQREFLRRSSFAYTMVTLDESKVIGCVYIYPTRKTNYDAEVYLWVRESEIKSGLDTRLFNVIKTWLDDDWPFNNPAFPGRDINWDEWELLSESP</sequence>